<organism evidence="1 2">
    <name type="scientific">Trifolium medium</name>
    <dbReference type="NCBI Taxonomy" id="97028"/>
    <lineage>
        <taxon>Eukaryota</taxon>
        <taxon>Viridiplantae</taxon>
        <taxon>Streptophyta</taxon>
        <taxon>Embryophyta</taxon>
        <taxon>Tracheophyta</taxon>
        <taxon>Spermatophyta</taxon>
        <taxon>Magnoliopsida</taxon>
        <taxon>eudicotyledons</taxon>
        <taxon>Gunneridae</taxon>
        <taxon>Pentapetalae</taxon>
        <taxon>rosids</taxon>
        <taxon>fabids</taxon>
        <taxon>Fabales</taxon>
        <taxon>Fabaceae</taxon>
        <taxon>Papilionoideae</taxon>
        <taxon>50 kb inversion clade</taxon>
        <taxon>NPAAA clade</taxon>
        <taxon>Hologalegina</taxon>
        <taxon>IRL clade</taxon>
        <taxon>Trifolieae</taxon>
        <taxon>Trifolium</taxon>
    </lineage>
</organism>
<name>A0A392U592_9FABA</name>
<reference evidence="1 2" key="1">
    <citation type="journal article" date="2018" name="Front. Plant Sci.">
        <title>Red Clover (Trifolium pratense) and Zigzag Clover (T. medium) - A Picture of Genomic Similarities and Differences.</title>
        <authorList>
            <person name="Dluhosova J."/>
            <person name="Istvanek J."/>
            <person name="Nedelnik J."/>
            <person name="Repkova J."/>
        </authorList>
    </citation>
    <scope>NUCLEOTIDE SEQUENCE [LARGE SCALE GENOMIC DNA]</scope>
    <source>
        <strain evidence="2">cv. 10/8</strain>
        <tissue evidence="1">Leaf</tissue>
    </source>
</reference>
<accession>A0A392U592</accession>
<sequence>MANFKVGNEIPEDYWYQQKKKFVRDANFYFWDDPYLFKVGQDGLILRCVDEEESQKIMWHCHSSPYG</sequence>
<comment type="caution">
    <text evidence="1">The sequence shown here is derived from an EMBL/GenBank/DDBJ whole genome shotgun (WGS) entry which is preliminary data.</text>
</comment>
<dbReference type="Proteomes" id="UP000265520">
    <property type="component" value="Unassembled WGS sequence"/>
</dbReference>
<keyword evidence="2" id="KW-1185">Reference proteome</keyword>
<proteinExistence type="predicted"/>
<evidence type="ECO:0000313" key="1">
    <source>
        <dbReference type="EMBL" id="MCI68641.1"/>
    </source>
</evidence>
<dbReference type="EMBL" id="LXQA010740068">
    <property type="protein sequence ID" value="MCI68641.1"/>
    <property type="molecule type" value="Genomic_DNA"/>
</dbReference>
<feature type="non-terminal residue" evidence="1">
    <location>
        <position position="67"/>
    </location>
</feature>
<dbReference type="AlphaFoldDB" id="A0A392U592"/>
<evidence type="ECO:0000313" key="2">
    <source>
        <dbReference type="Proteomes" id="UP000265520"/>
    </source>
</evidence>
<protein>
    <submittedName>
        <fullName evidence="1">Uncharacterized protein</fullName>
    </submittedName>
</protein>